<sequence length="113" mass="11582">MSVLVGVLLALHLIGWAVALGGLVATMKKPTILAGVLHGLYLALVTGLAITGVAGAQDWDLNYVKIGVKLVVALAVVALAIVGKNRPEKVTTGYLGGTAGLIVVNVFLAVLWK</sequence>
<evidence type="ECO:0000256" key="1">
    <source>
        <dbReference type="SAM" id="Phobius"/>
    </source>
</evidence>
<evidence type="ECO:0000313" key="2">
    <source>
        <dbReference type="EMBL" id="PWD50391.1"/>
    </source>
</evidence>
<keyword evidence="3" id="KW-1185">Reference proteome</keyword>
<accession>A0A2U1ZTV1</accession>
<feature type="transmembrane region" description="Helical" evidence="1">
    <location>
        <begin position="94"/>
        <end position="112"/>
    </location>
</feature>
<evidence type="ECO:0008006" key="4">
    <source>
        <dbReference type="Google" id="ProtNLM"/>
    </source>
</evidence>
<dbReference type="OrthoDB" id="3830423at2"/>
<reference evidence="2 3" key="1">
    <citation type="submission" date="2018-03" db="EMBL/GenBank/DDBJ databases">
        <title>Genome assembly of novel Miniimonas species PCH200.</title>
        <authorList>
            <person name="Thakur V."/>
            <person name="Kumar V."/>
            <person name="Singh D."/>
        </authorList>
    </citation>
    <scope>NUCLEOTIDE SEQUENCE [LARGE SCALE GENOMIC DNA]</scope>
    <source>
        <strain evidence="2 3">PCH200</strain>
    </source>
</reference>
<feature type="transmembrane region" description="Helical" evidence="1">
    <location>
        <begin position="66"/>
        <end position="82"/>
    </location>
</feature>
<dbReference type="AlphaFoldDB" id="A0A2U1ZTV1"/>
<protein>
    <recommendedName>
        <fullName evidence="4">Integral membrane protein</fullName>
    </recommendedName>
</protein>
<dbReference type="RefSeq" id="WP_109228773.1">
    <property type="nucleotide sequence ID" value="NZ_PYHR01000002.1"/>
</dbReference>
<keyword evidence="1" id="KW-0472">Membrane</keyword>
<organism evidence="2 3">
    <name type="scientific">Serinibacter arcticus</name>
    <dbReference type="NCBI Taxonomy" id="1655435"/>
    <lineage>
        <taxon>Bacteria</taxon>
        <taxon>Bacillati</taxon>
        <taxon>Actinomycetota</taxon>
        <taxon>Actinomycetes</taxon>
        <taxon>Micrococcales</taxon>
        <taxon>Beutenbergiaceae</taxon>
        <taxon>Serinibacter</taxon>
    </lineage>
</organism>
<gene>
    <name evidence="2" type="ORF">C8046_06735</name>
</gene>
<comment type="caution">
    <text evidence="2">The sequence shown here is derived from an EMBL/GenBank/DDBJ whole genome shotgun (WGS) entry which is preliminary data.</text>
</comment>
<dbReference type="Proteomes" id="UP000245166">
    <property type="component" value="Unassembled WGS sequence"/>
</dbReference>
<evidence type="ECO:0000313" key="3">
    <source>
        <dbReference type="Proteomes" id="UP000245166"/>
    </source>
</evidence>
<feature type="transmembrane region" description="Helical" evidence="1">
    <location>
        <begin position="31"/>
        <end position="54"/>
    </location>
</feature>
<keyword evidence="1" id="KW-1133">Transmembrane helix</keyword>
<name>A0A2U1ZTV1_9MICO</name>
<proteinExistence type="predicted"/>
<dbReference type="EMBL" id="PYHR01000002">
    <property type="protein sequence ID" value="PWD50391.1"/>
    <property type="molecule type" value="Genomic_DNA"/>
</dbReference>
<keyword evidence="1" id="KW-0812">Transmembrane</keyword>